<dbReference type="Proteomes" id="UP000270524">
    <property type="component" value="Unassembled WGS sequence"/>
</dbReference>
<dbReference type="GeneID" id="64465815"/>
<comment type="caution">
    <text evidence="2">The sequence shown here is derived from an EMBL/GenBank/DDBJ whole genome shotgun (WGS) entry which is preliminary data.</text>
</comment>
<gene>
    <name evidence="2" type="ORF">ALQ51_102374</name>
</gene>
<feature type="transmembrane region" description="Helical" evidence="1">
    <location>
        <begin position="197"/>
        <end position="215"/>
    </location>
</feature>
<organism evidence="2 3">
    <name type="scientific">Pseudomonas cannabina</name>
    <dbReference type="NCBI Taxonomy" id="86840"/>
    <lineage>
        <taxon>Bacteria</taxon>
        <taxon>Pseudomonadati</taxon>
        <taxon>Pseudomonadota</taxon>
        <taxon>Gammaproteobacteria</taxon>
        <taxon>Pseudomonadales</taxon>
        <taxon>Pseudomonadaceae</taxon>
        <taxon>Pseudomonas</taxon>
    </lineage>
</organism>
<reference evidence="2 3" key="1">
    <citation type="submission" date="2018-08" db="EMBL/GenBank/DDBJ databases">
        <title>Recombination of ecologically and evolutionarily significant loci maintains genetic cohesion in the Pseudomonas syringae species complex.</title>
        <authorList>
            <person name="Dillon M."/>
            <person name="Thakur S."/>
            <person name="Almeida R.N.D."/>
            <person name="Weir B.S."/>
            <person name="Guttman D.S."/>
        </authorList>
    </citation>
    <scope>NUCLEOTIDE SEQUENCE [LARGE SCALE GENOMIC DNA]</scope>
    <source>
        <strain evidence="2 3">ICMP 15203</strain>
    </source>
</reference>
<protein>
    <submittedName>
        <fullName evidence="2">Uncharacterized protein</fullName>
    </submittedName>
</protein>
<evidence type="ECO:0000256" key="1">
    <source>
        <dbReference type="SAM" id="Phobius"/>
    </source>
</evidence>
<proteinExistence type="predicted"/>
<sequence>MDFFKNFDTYSLKARVFPALVAGLPTLALLFIIVPWDHLGISQAIAASMGFVLIFAFADMARNRGKTIQAKLGSGETPEQWYRGNADVPEGSKDRYRAFVATKLNQIAPTAEEEQLDPSRANDFYRSANAWLRDRTRDTKTFAMLFGENITYGFRRNLLGLKITSISCNILILGFCAIIFYYRPPYFEALPRLEEKLVIVIAAVVLHSAYMLLTVNKSSVWDASRAFGRQLILSCETLINKDASSAQNKEGGSNGND</sequence>
<accession>A0A3M3QVQ3</accession>
<keyword evidence="1" id="KW-0812">Transmembrane</keyword>
<keyword evidence="1" id="KW-1133">Transmembrane helix</keyword>
<feature type="transmembrane region" description="Helical" evidence="1">
    <location>
        <begin position="12"/>
        <end position="34"/>
    </location>
</feature>
<feature type="transmembrane region" description="Helical" evidence="1">
    <location>
        <begin position="40"/>
        <end position="58"/>
    </location>
</feature>
<keyword evidence="1" id="KW-0472">Membrane</keyword>
<dbReference type="RefSeq" id="WP_007249587.1">
    <property type="nucleotide sequence ID" value="NZ_CP178532.1"/>
</dbReference>
<feature type="transmembrane region" description="Helical" evidence="1">
    <location>
        <begin position="159"/>
        <end position="182"/>
    </location>
</feature>
<evidence type="ECO:0000313" key="3">
    <source>
        <dbReference type="Proteomes" id="UP000270524"/>
    </source>
</evidence>
<dbReference type="AlphaFoldDB" id="A0A3M3QVQ3"/>
<dbReference type="EMBL" id="RBPJ01000313">
    <property type="protein sequence ID" value="RMN88015.1"/>
    <property type="molecule type" value="Genomic_DNA"/>
</dbReference>
<evidence type="ECO:0000313" key="2">
    <source>
        <dbReference type="EMBL" id="RMN88015.1"/>
    </source>
</evidence>
<name>A0A3M3QVQ3_PSECA</name>